<keyword evidence="4" id="KW-1185">Reference proteome</keyword>
<dbReference type="Proteomes" id="UP001165092">
    <property type="component" value="Unassembled WGS sequence"/>
</dbReference>
<dbReference type="Pfam" id="PF02517">
    <property type="entry name" value="Rce1-like"/>
    <property type="match status" value="1"/>
</dbReference>
<feature type="transmembrane region" description="Helical" evidence="1">
    <location>
        <begin position="23"/>
        <end position="44"/>
    </location>
</feature>
<dbReference type="PANTHER" id="PTHR36435">
    <property type="entry name" value="SLR1288 PROTEIN"/>
    <property type="match status" value="1"/>
</dbReference>
<dbReference type="RefSeq" id="WP_285758685.1">
    <property type="nucleotide sequence ID" value="NZ_BSQG01000002.1"/>
</dbReference>
<comment type="caution">
    <text evidence="3">The sequence shown here is derived from an EMBL/GenBank/DDBJ whole genome shotgun (WGS) entry which is preliminary data.</text>
</comment>
<reference evidence="3" key="1">
    <citation type="submission" date="2023-02" db="EMBL/GenBank/DDBJ databases">
        <title>Nocardiopsis ansamitocini NBRC 112285.</title>
        <authorList>
            <person name="Ichikawa N."/>
            <person name="Sato H."/>
            <person name="Tonouchi N."/>
        </authorList>
    </citation>
    <scope>NUCLEOTIDE SEQUENCE</scope>
    <source>
        <strain evidence="3">NBRC 112285</strain>
    </source>
</reference>
<dbReference type="GO" id="GO:0080120">
    <property type="term" value="P:CAAX-box protein maturation"/>
    <property type="evidence" value="ECO:0007669"/>
    <property type="project" value="UniProtKB-ARBA"/>
</dbReference>
<protein>
    <submittedName>
        <fullName evidence="3">Abortive infection protein</fullName>
    </submittedName>
</protein>
<feature type="domain" description="CAAX prenyl protease 2/Lysostaphin resistance protein A-like" evidence="2">
    <location>
        <begin position="140"/>
        <end position="225"/>
    </location>
</feature>
<sequence>MNDLHSSPRDEPRPATDTRRPGWIELLVGMAVMALLVFGLPPVLNQLGMSGPTAGIVSGLLSGGAGMAAFAAAALVRLRSWHAFGVRRTTVRWLLIGVAAGLLALVIRSLTVYVVTLFVDVGTDTQASYAAGAGAGLMSLALITLTLGVLTPIGEELLFRGVVTTVLLRYGALVGVVGSAVVFALMHGINEILPASLLVGLIAAEIYRRSGSIWPGVVMHMVYNGISLALLALAATAA</sequence>
<organism evidence="3 4">
    <name type="scientific">Nocardiopsis ansamitocini</name>
    <dbReference type="NCBI Taxonomy" id="1670832"/>
    <lineage>
        <taxon>Bacteria</taxon>
        <taxon>Bacillati</taxon>
        <taxon>Actinomycetota</taxon>
        <taxon>Actinomycetes</taxon>
        <taxon>Streptosporangiales</taxon>
        <taxon>Nocardiopsidaceae</taxon>
        <taxon>Nocardiopsis</taxon>
    </lineage>
</organism>
<feature type="transmembrane region" description="Helical" evidence="1">
    <location>
        <begin position="220"/>
        <end position="237"/>
    </location>
</feature>
<keyword evidence="1" id="KW-0812">Transmembrane</keyword>
<dbReference type="InterPro" id="IPR003675">
    <property type="entry name" value="Rce1/LyrA-like_dom"/>
</dbReference>
<evidence type="ECO:0000313" key="4">
    <source>
        <dbReference type="Proteomes" id="UP001165092"/>
    </source>
</evidence>
<feature type="transmembrane region" description="Helical" evidence="1">
    <location>
        <begin position="162"/>
        <end position="186"/>
    </location>
</feature>
<proteinExistence type="predicted"/>
<dbReference type="GO" id="GO:0004175">
    <property type="term" value="F:endopeptidase activity"/>
    <property type="evidence" value="ECO:0007669"/>
    <property type="project" value="UniProtKB-ARBA"/>
</dbReference>
<evidence type="ECO:0000259" key="2">
    <source>
        <dbReference type="Pfam" id="PF02517"/>
    </source>
</evidence>
<evidence type="ECO:0000313" key="3">
    <source>
        <dbReference type="EMBL" id="GLU47578.1"/>
    </source>
</evidence>
<dbReference type="AlphaFoldDB" id="A0A9W6P5T1"/>
<feature type="transmembrane region" description="Helical" evidence="1">
    <location>
        <begin position="90"/>
        <end position="115"/>
    </location>
</feature>
<name>A0A9W6P5T1_9ACTN</name>
<feature type="transmembrane region" description="Helical" evidence="1">
    <location>
        <begin position="56"/>
        <end position="78"/>
    </location>
</feature>
<dbReference type="EMBL" id="BSQG01000002">
    <property type="protein sequence ID" value="GLU47578.1"/>
    <property type="molecule type" value="Genomic_DNA"/>
</dbReference>
<accession>A0A9W6P5T1</accession>
<keyword evidence="1" id="KW-1133">Transmembrane helix</keyword>
<dbReference type="InterPro" id="IPR052710">
    <property type="entry name" value="CAAX_protease"/>
</dbReference>
<feature type="transmembrane region" description="Helical" evidence="1">
    <location>
        <begin position="127"/>
        <end position="150"/>
    </location>
</feature>
<evidence type="ECO:0000256" key="1">
    <source>
        <dbReference type="SAM" id="Phobius"/>
    </source>
</evidence>
<keyword evidence="1" id="KW-0472">Membrane</keyword>
<gene>
    <name evidence="3" type="ORF">Nans01_19290</name>
</gene>
<dbReference type="PANTHER" id="PTHR36435:SF1">
    <property type="entry name" value="CAAX AMINO TERMINAL PROTEASE FAMILY PROTEIN"/>
    <property type="match status" value="1"/>
</dbReference>